<dbReference type="PROSITE" id="PS50043">
    <property type="entry name" value="HTH_LUXR_2"/>
    <property type="match status" value="1"/>
</dbReference>
<dbReference type="PANTHER" id="PTHR16305:SF35">
    <property type="entry name" value="TRANSCRIPTIONAL ACTIVATOR DOMAIN"/>
    <property type="match status" value="1"/>
</dbReference>
<dbReference type="Gene3D" id="1.25.40.10">
    <property type="entry name" value="Tetratricopeptide repeat domain"/>
    <property type="match status" value="1"/>
</dbReference>
<dbReference type="PRINTS" id="PR00038">
    <property type="entry name" value="HTHLUXR"/>
</dbReference>
<feature type="domain" description="HTH luxR-type" evidence="3">
    <location>
        <begin position="847"/>
        <end position="911"/>
    </location>
</feature>
<dbReference type="InterPro" id="IPR016032">
    <property type="entry name" value="Sig_transdc_resp-reg_C-effctor"/>
</dbReference>
<keyword evidence="1" id="KW-0547">Nucleotide-binding</keyword>
<dbReference type="InterPro" id="IPR036388">
    <property type="entry name" value="WH-like_DNA-bd_sf"/>
</dbReference>
<evidence type="ECO:0000256" key="1">
    <source>
        <dbReference type="ARBA" id="ARBA00022741"/>
    </source>
</evidence>
<dbReference type="CDD" id="cd06170">
    <property type="entry name" value="LuxR_C_like"/>
    <property type="match status" value="1"/>
</dbReference>
<dbReference type="Gene3D" id="1.10.10.10">
    <property type="entry name" value="Winged helix-like DNA-binding domain superfamily/Winged helix DNA-binding domain"/>
    <property type="match status" value="1"/>
</dbReference>
<dbReference type="GO" id="GO:0005737">
    <property type="term" value="C:cytoplasm"/>
    <property type="evidence" value="ECO:0007669"/>
    <property type="project" value="TreeGrafter"/>
</dbReference>
<dbReference type="Pfam" id="PF00196">
    <property type="entry name" value="GerE"/>
    <property type="match status" value="1"/>
</dbReference>
<dbReference type="PANTHER" id="PTHR16305">
    <property type="entry name" value="TESTICULAR SOLUBLE ADENYLYL CYCLASE"/>
    <property type="match status" value="1"/>
</dbReference>
<keyword evidence="5" id="KW-1185">Reference proteome</keyword>
<evidence type="ECO:0000313" key="5">
    <source>
        <dbReference type="Proteomes" id="UP000598775"/>
    </source>
</evidence>
<dbReference type="Gene3D" id="3.40.50.300">
    <property type="entry name" value="P-loop containing nucleotide triphosphate hydrolases"/>
    <property type="match status" value="1"/>
</dbReference>
<evidence type="ECO:0000259" key="3">
    <source>
        <dbReference type="PROSITE" id="PS50043"/>
    </source>
</evidence>
<dbReference type="InterPro" id="IPR041664">
    <property type="entry name" value="AAA_16"/>
</dbReference>
<dbReference type="InterPro" id="IPR011990">
    <property type="entry name" value="TPR-like_helical_dom_sf"/>
</dbReference>
<dbReference type="SUPFAM" id="SSF52540">
    <property type="entry name" value="P-loop containing nucleoside triphosphate hydrolases"/>
    <property type="match status" value="1"/>
</dbReference>
<dbReference type="RefSeq" id="WP_188679183.1">
    <property type="nucleotide sequence ID" value="NZ_BMGP01000005.1"/>
</dbReference>
<comment type="caution">
    <text evidence="4">The sequence shown here is derived from an EMBL/GenBank/DDBJ whole genome shotgun (WGS) entry which is preliminary data.</text>
</comment>
<dbReference type="GO" id="GO:0003677">
    <property type="term" value="F:DNA binding"/>
    <property type="evidence" value="ECO:0007669"/>
    <property type="project" value="InterPro"/>
</dbReference>
<sequence length="911" mass="99294">MRLVGRERELATVADLISGLSVMDRALLIRGEAGVGKTALILAAIEMARPESALIFRATGVQAEAEMPFSSLHQLVRPLFRAITQDSTTVEPSFMQVVEAAPTAGRFDVANTVIDAIERAALRAPVLVIIDDLQWIDEASAHVLAFVARRLTDRNVSLIAAIRSGYASPWDQAGLPQLAVEPLSTAEAAELLTLSSEPLDVALRNRLLIEAGGNPLALIELPKGLTRDQRVKGLLDHDELPIPQRLEEAYISRLDSLGSNSRQLLLLCAFDRTGTVEAVKTAAGGTWWFPDLVSAHNLDLITISGPQIEFRHPLVRSAVIHASGETESRAAHQAIAATLPFGSELWAWQMVGASDAPDDDVADALESSARRSLANGGLLVALQALQQSARSSRDTHDRWRRTAYGAYIACVGGQMELARKLLQQLKADGFADLWSGPSEVSEARAYAVAATAYYEIAREGDLSSSYRLLIATLDGATNSTAEWMSEIFDLTLLVCLRSRRKDYWSDLNTVLAAMSPPAPQRVLITRDALGDPARDAHGVAERIASLRRELSNDEPWRLMWMAACAVYIDDLPSWRSELRRVVEEQEVGGSLASYMTALVLSAIDGLGSGQWVEARQWAERGLTASSQLGFFANLVSYRAILGVLHAMQGDYQKAQEYIRAAQDWALPRRIGHTEAWTYFGEAHVELAQQNYAGAYESLARISAPGSFEPYQPMALMVFMDTVAAAWKSGNETIARQHLAAGKAARIDLISPRLAFHLAACEALLAGDLGRPLYEAALTRPGVGQWPFDEGRVRMSFGEWLQSHGQHEAGRAQLMSARTIFSRLGAEPWRQRAENALSAVTAGSPASTSDALSSLTAQERRIAMLAAEGRTNKEIADLLYLSPRTVSSHLYKIFPKLGVTSRSALHVALTEP</sequence>
<accession>A0A917B9F4</accession>
<gene>
    <name evidence="4" type="ORF">GCM10011399_27460</name>
</gene>
<dbReference type="InterPro" id="IPR027417">
    <property type="entry name" value="P-loop_NTPase"/>
</dbReference>
<evidence type="ECO:0000256" key="2">
    <source>
        <dbReference type="ARBA" id="ARBA00022840"/>
    </source>
</evidence>
<dbReference type="Proteomes" id="UP000598775">
    <property type="component" value="Unassembled WGS sequence"/>
</dbReference>
<dbReference type="GO" id="GO:0005524">
    <property type="term" value="F:ATP binding"/>
    <property type="evidence" value="ECO:0007669"/>
    <property type="project" value="UniProtKB-KW"/>
</dbReference>
<dbReference type="InterPro" id="IPR000792">
    <property type="entry name" value="Tscrpt_reg_LuxR_C"/>
</dbReference>
<dbReference type="Pfam" id="PF13191">
    <property type="entry name" value="AAA_16"/>
    <property type="match status" value="1"/>
</dbReference>
<dbReference type="SUPFAM" id="SSF46894">
    <property type="entry name" value="C-terminal effector domain of the bipartite response regulators"/>
    <property type="match status" value="1"/>
</dbReference>
<dbReference type="SUPFAM" id="SSF48452">
    <property type="entry name" value="TPR-like"/>
    <property type="match status" value="1"/>
</dbReference>
<dbReference type="SMART" id="SM00421">
    <property type="entry name" value="HTH_LUXR"/>
    <property type="match status" value="1"/>
</dbReference>
<protein>
    <submittedName>
        <fullName evidence="4">LuxR family transcriptional regulator</fullName>
    </submittedName>
</protein>
<dbReference type="AlphaFoldDB" id="A0A917B9F4"/>
<proteinExistence type="predicted"/>
<dbReference type="GO" id="GO:0004016">
    <property type="term" value="F:adenylate cyclase activity"/>
    <property type="evidence" value="ECO:0007669"/>
    <property type="project" value="TreeGrafter"/>
</dbReference>
<name>A0A917B9F4_9MICO</name>
<dbReference type="EMBL" id="BMGP01000005">
    <property type="protein sequence ID" value="GGF32831.1"/>
    <property type="molecule type" value="Genomic_DNA"/>
</dbReference>
<reference evidence="4 5" key="1">
    <citation type="journal article" date="2014" name="Int. J. Syst. Evol. Microbiol.">
        <title>Complete genome sequence of Corynebacterium casei LMG S-19264T (=DSM 44701T), isolated from a smear-ripened cheese.</title>
        <authorList>
            <consortium name="US DOE Joint Genome Institute (JGI-PGF)"/>
            <person name="Walter F."/>
            <person name="Albersmeier A."/>
            <person name="Kalinowski J."/>
            <person name="Ruckert C."/>
        </authorList>
    </citation>
    <scope>NUCLEOTIDE SEQUENCE [LARGE SCALE GENOMIC DNA]</scope>
    <source>
        <strain evidence="4 5">CGMCC 1.12976</strain>
    </source>
</reference>
<organism evidence="4 5">
    <name type="scientific">Subtercola lobariae</name>
    <dbReference type="NCBI Taxonomy" id="1588641"/>
    <lineage>
        <taxon>Bacteria</taxon>
        <taxon>Bacillati</taxon>
        <taxon>Actinomycetota</taxon>
        <taxon>Actinomycetes</taxon>
        <taxon>Micrococcales</taxon>
        <taxon>Microbacteriaceae</taxon>
        <taxon>Subtercola</taxon>
    </lineage>
</organism>
<evidence type="ECO:0000313" key="4">
    <source>
        <dbReference type="EMBL" id="GGF32831.1"/>
    </source>
</evidence>
<dbReference type="GO" id="GO:0006355">
    <property type="term" value="P:regulation of DNA-templated transcription"/>
    <property type="evidence" value="ECO:0007669"/>
    <property type="project" value="InterPro"/>
</dbReference>
<keyword evidence="2" id="KW-0067">ATP-binding</keyword>